<dbReference type="SMART" id="SM00354">
    <property type="entry name" value="HTH_LACI"/>
    <property type="match status" value="1"/>
</dbReference>
<evidence type="ECO:0000256" key="1">
    <source>
        <dbReference type="ARBA" id="ARBA00023015"/>
    </source>
</evidence>
<dbReference type="Gene3D" id="3.40.50.2300">
    <property type="match status" value="2"/>
</dbReference>
<reference evidence="5 6" key="1">
    <citation type="submission" date="2023-05" db="EMBL/GenBank/DDBJ databases">
        <title>Genome sequence of Pinibacter sp. MAH-24.</title>
        <authorList>
            <person name="Huq M.A."/>
        </authorList>
    </citation>
    <scope>NUCLEOTIDE SEQUENCE [LARGE SCALE GENOMIC DNA]</scope>
    <source>
        <strain evidence="5 6">MAH-24</strain>
    </source>
</reference>
<dbReference type="SUPFAM" id="SSF53822">
    <property type="entry name" value="Periplasmic binding protein-like I"/>
    <property type="match status" value="1"/>
</dbReference>
<dbReference type="SUPFAM" id="SSF47413">
    <property type="entry name" value="lambda repressor-like DNA-binding domains"/>
    <property type="match status" value="1"/>
</dbReference>
<evidence type="ECO:0000259" key="4">
    <source>
        <dbReference type="PROSITE" id="PS50932"/>
    </source>
</evidence>
<dbReference type="InterPro" id="IPR010982">
    <property type="entry name" value="Lambda_DNA-bd_dom_sf"/>
</dbReference>
<keyword evidence="2 5" id="KW-0238">DNA-binding</keyword>
<dbReference type="Proteomes" id="UP001226434">
    <property type="component" value="Unassembled WGS sequence"/>
</dbReference>
<proteinExistence type="predicted"/>
<dbReference type="PROSITE" id="PS50932">
    <property type="entry name" value="HTH_LACI_2"/>
    <property type="match status" value="1"/>
</dbReference>
<dbReference type="PANTHER" id="PTHR30146">
    <property type="entry name" value="LACI-RELATED TRANSCRIPTIONAL REPRESSOR"/>
    <property type="match status" value="1"/>
</dbReference>
<dbReference type="InterPro" id="IPR000843">
    <property type="entry name" value="HTH_LacI"/>
</dbReference>
<accession>A0ABT6RDT7</accession>
<dbReference type="CDD" id="cd06267">
    <property type="entry name" value="PBP1_LacI_sugar_binding-like"/>
    <property type="match status" value="1"/>
</dbReference>
<dbReference type="CDD" id="cd01392">
    <property type="entry name" value="HTH_LacI"/>
    <property type="match status" value="1"/>
</dbReference>
<dbReference type="InterPro" id="IPR046335">
    <property type="entry name" value="LacI/GalR-like_sensor"/>
</dbReference>
<evidence type="ECO:0000256" key="3">
    <source>
        <dbReference type="ARBA" id="ARBA00023163"/>
    </source>
</evidence>
<evidence type="ECO:0000313" key="6">
    <source>
        <dbReference type="Proteomes" id="UP001226434"/>
    </source>
</evidence>
<keyword evidence="3" id="KW-0804">Transcription</keyword>
<feature type="domain" description="HTH lacI-type" evidence="4">
    <location>
        <begin position="7"/>
        <end position="61"/>
    </location>
</feature>
<dbReference type="EMBL" id="JASBRG010000007">
    <property type="protein sequence ID" value="MDI3320726.1"/>
    <property type="molecule type" value="Genomic_DNA"/>
</dbReference>
<comment type="caution">
    <text evidence="5">The sequence shown here is derived from an EMBL/GenBank/DDBJ whole genome shotgun (WGS) entry which is preliminary data.</text>
</comment>
<dbReference type="Pfam" id="PF13377">
    <property type="entry name" value="Peripla_BP_3"/>
    <property type="match status" value="1"/>
</dbReference>
<dbReference type="PANTHER" id="PTHR30146:SF109">
    <property type="entry name" value="HTH-TYPE TRANSCRIPTIONAL REGULATOR GALS"/>
    <property type="match status" value="1"/>
</dbReference>
<keyword evidence="1" id="KW-0805">Transcription regulation</keyword>
<dbReference type="Gene3D" id="1.10.260.40">
    <property type="entry name" value="lambda repressor-like DNA-binding domains"/>
    <property type="match status" value="1"/>
</dbReference>
<dbReference type="InterPro" id="IPR028082">
    <property type="entry name" value="Peripla_BP_I"/>
</dbReference>
<dbReference type="GO" id="GO:0003677">
    <property type="term" value="F:DNA binding"/>
    <property type="evidence" value="ECO:0007669"/>
    <property type="project" value="UniProtKB-KW"/>
</dbReference>
<sequence length="351" mass="39215">MKEDKEITIYDLAKHLKISAATVSRSLKDHPGISKSTKKKVQEAAKEMGYRSNNFARNLRKQKTNTIGVIVPKLNSYFVSSAIAGMEKIANENGYNLIISQSLESVKKEIANTITMFNSRVDGLLVSLAYDTENMEHFDVFFDKNIPVVFFDRVYEDSRSLNVIIDNYRNAYDITKHLVDEGCQRIMHIAGNLTRNVYAERCRGYKDALRDAGVEFQDELLIVNELSEEAGKELGKKILQMQNKPDAVFVANDVCAANCMQIIKTAGYSIPGDIAFAGFNNDPISKIVEPHLTTVNYPCYEMGEMAMRNLIDHLTGDGSISTTNKIILRSEIVVRASSLKGKGNNQGLHIA</sequence>
<keyword evidence="6" id="KW-1185">Reference proteome</keyword>
<protein>
    <submittedName>
        <fullName evidence="5">LacI family DNA-binding transcriptional regulator</fullName>
    </submittedName>
</protein>
<dbReference type="Pfam" id="PF00356">
    <property type="entry name" value="LacI"/>
    <property type="match status" value="1"/>
</dbReference>
<evidence type="ECO:0000256" key="2">
    <source>
        <dbReference type="ARBA" id="ARBA00023125"/>
    </source>
</evidence>
<dbReference type="RefSeq" id="WP_282334830.1">
    <property type="nucleotide sequence ID" value="NZ_JASBRG010000007.1"/>
</dbReference>
<name>A0ABT6RDT7_9BACT</name>
<gene>
    <name evidence="5" type="ORF">QJ048_13125</name>
</gene>
<evidence type="ECO:0000313" key="5">
    <source>
        <dbReference type="EMBL" id="MDI3320726.1"/>
    </source>
</evidence>
<organism evidence="5 6">
    <name type="scientific">Pinibacter soli</name>
    <dbReference type="NCBI Taxonomy" id="3044211"/>
    <lineage>
        <taxon>Bacteria</taxon>
        <taxon>Pseudomonadati</taxon>
        <taxon>Bacteroidota</taxon>
        <taxon>Chitinophagia</taxon>
        <taxon>Chitinophagales</taxon>
        <taxon>Chitinophagaceae</taxon>
        <taxon>Pinibacter</taxon>
    </lineage>
</organism>